<dbReference type="NCBIfam" id="TIGR02246">
    <property type="entry name" value="SgcJ/EcaC family oxidoreductase"/>
    <property type="match status" value="1"/>
</dbReference>
<feature type="domain" description="DUF4440" evidence="1">
    <location>
        <begin position="23"/>
        <end position="129"/>
    </location>
</feature>
<evidence type="ECO:0000313" key="3">
    <source>
        <dbReference type="Proteomes" id="UP000650424"/>
    </source>
</evidence>
<gene>
    <name evidence="2" type="ORF">H8L32_25300</name>
</gene>
<evidence type="ECO:0000313" key="2">
    <source>
        <dbReference type="EMBL" id="MBC3920807.1"/>
    </source>
</evidence>
<dbReference type="RefSeq" id="WP_186950640.1">
    <property type="nucleotide sequence ID" value="NZ_JACOGF010000019.1"/>
</dbReference>
<proteinExistence type="predicted"/>
<keyword evidence="3" id="KW-1185">Reference proteome</keyword>
<dbReference type="SUPFAM" id="SSF54427">
    <property type="entry name" value="NTF2-like"/>
    <property type="match status" value="1"/>
</dbReference>
<dbReference type="InterPro" id="IPR027843">
    <property type="entry name" value="DUF4440"/>
</dbReference>
<name>A0ABR6ZY46_9BURK</name>
<accession>A0ABR6ZY46</accession>
<dbReference type="Pfam" id="PF14534">
    <property type="entry name" value="DUF4440"/>
    <property type="match status" value="1"/>
</dbReference>
<protein>
    <submittedName>
        <fullName evidence="2">SgcJ/EcaC family oxidoreductase</fullName>
    </submittedName>
</protein>
<dbReference type="Gene3D" id="3.10.450.50">
    <property type="match status" value="1"/>
</dbReference>
<organism evidence="2 3">
    <name type="scientific">Undibacterium hunanense</name>
    <dbReference type="NCBI Taxonomy" id="2762292"/>
    <lineage>
        <taxon>Bacteria</taxon>
        <taxon>Pseudomonadati</taxon>
        <taxon>Pseudomonadota</taxon>
        <taxon>Betaproteobacteria</taxon>
        <taxon>Burkholderiales</taxon>
        <taxon>Oxalobacteraceae</taxon>
        <taxon>Undibacterium</taxon>
    </lineage>
</organism>
<dbReference type="InterPro" id="IPR032710">
    <property type="entry name" value="NTF2-like_dom_sf"/>
</dbReference>
<comment type="caution">
    <text evidence="2">The sequence shown here is derived from an EMBL/GenBank/DDBJ whole genome shotgun (WGS) entry which is preliminary data.</text>
</comment>
<dbReference type="InterPro" id="IPR011944">
    <property type="entry name" value="Steroid_delta5-4_isomerase"/>
</dbReference>
<reference evidence="2 3" key="1">
    <citation type="submission" date="2020-08" db="EMBL/GenBank/DDBJ databases">
        <title>Novel species isolated from subtropical streams in China.</title>
        <authorList>
            <person name="Lu H."/>
        </authorList>
    </citation>
    <scope>NUCLEOTIDE SEQUENCE [LARGE SCALE GENOMIC DNA]</scope>
    <source>
        <strain evidence="2 3">CY18W</strain>
    </source>
</reference>
<dbReference type="EMBL" id="JACOGF010000019">
    <property type="protein sequence ID" value="MBC3920807.1"/>
    <property type="molecule type" value="Genomic_DNA"/>
</dbReference>
<evidence type="ECO:0000259" key="1">
    <source>
        <dbReference type="Pfam" id="PF14534"/>
    </source>
</evidence>
<sequence length="146" mass="16016">MHPAVPDQASTADAIAVIQNRIHLWQDATAAGDVDTLLDLMDEEVVFLVAGNAPMKGRQRFAQNLQAVLQTHSIASRSEMQEIVVQADLAYSWAYLQVSISPRQGGQPIQRSGNVLSIWRLQADGQWRISRDANLLTLETASIPVA</sequence>
<dbReference type="Proteomes" id="UP000650424">
    <property type="component" value="Unassembled WGS sequence"/>
</dbReference>